<proteinExistence type="predicted"/>
<accession>A0AAD1WUX2</accession>
<dbReference type="Proteomes" id="UP001295444">
    <property type="component" value="Chromosome 11"/>
</dbReference>
<dbReference type="AlphaFoldDB" id="A0AAD1WUX2"/>
<keyword evidence="3" id="KW-1185">Reference proteome</keyword>
<reference evidence="2" key="1">
    <citation type="submission" date="2022-03" db="EMBL/GenBank/DDBJ databases">
        <authorList>
            <person name="Alioto T."/>
            <person name="Alioto T."/>
            <person name="Gomez Garrido J."/>
        </authorList>
    </citation>
    <scope>NUCLEOTIDE SEQUENCE</scope>
</reference>
<sequence>MSVPKVAVLRTEVNRKNLYAPPMPTTTKRNRKRNSKQSEARRQQSYALPNLINMAVPGNKSDRTIPEPCKSSSKIRRSVPDPTTSGSPCRPKSHNPRDQMSKGPGNPGTRFDSAKAEIIIPKYQQTEAPEERS</sequence>
<protein>
    <submittedName>
        <fullName evidence="2">Uncharacterized protein</fullName>
    </submittedName>
</protein>
<evidence type="ECO:0000313" key="3">
    <source>
        <dbReference type="Proteomes" id="UP001295444"/>
    </source>
</evidence>
<feature type="region of interest" description="Disordered" evidence="1">
    <location>
        <begin position="14"/>
        <end position="133"/>
    </location>
</feature>
<organism evidence="2 3">
    <name type="scientific">Pelobates cultripes</name>
    <name type="common">Western spadefoot toad</name>
    <dbReference type="NCBI Taxonomy" id="61616"/>
    <lineage>
        <taxon>Eukaryota</taxon>
        <taxon>Metazoa</taxon>
        <taxon>Chordata</taxon>
        <taxon>Craniata</taxon>
        <taxon>Vertebrata</taxon>
        <taxon>Euteleostomi</taxon>
        <taxon>Amphibia</taxon>
        <taxon>Batrachia</taxon>
        <taxon>Anura</taxon>
        <taxon>Pelobatoidea</taxon>
        <taxon>Pelobatidae</taxon>
        <taxon>Pelobates</taxon>
    </lineage>
</organism>
<evidence type="ECO:0000313" key="2">
    <source>
        <dbReference type="EMBL" id="CAH2322989.1"/>
    </source>
</evidence>
<evidence type="ECO:0000256" key="1">
    <source>
        <dbReference type="SAM" id="MobiDB-lite"/>
    </source>
</evidence>
<name>A0AAD1WUX2_PELCU</name>
<gene>
    <name evidence="2" type="ORF">PECUL_23A042136</name>
</gene>
<dbReference type="EMBL" id="OW240922">
    <property type="protein sequence ID" value="CAH2322989.1"/>
    <property type="molecule type" value="Genomic_DNA"/>
</dbReference>